<dbReference type="EMBL" id="POUA01000037">
    <property type="protein sequence ID" value="PZG52081.1"/>
    <property type="molecule type" value="Genomic_DNA"/>
</dbReference>
<dbReference type="RefSeq" id="WP_111166368.1">
    <property type="nucleotide sequence ID" value="NZ_POUA01000037.1"/>
</dbReference>
<dbReference type="Proteomes" id="UP000248544">
    <property type="component" value="Unassembled WGS sequence"/>
</dbReference>
<keyword evidence="1" id="KW-0472">Membrane</keyword>
<proteinExistence type="predicted"/>
<dbReference type="AlphaFoldDB" id="A0A2W2GUJ0"/>
<gene>
    <name evidence="2" type="ORF">C1I98_07605</name>
</gene>
<evidence type="ECO:0000313" key="2">
    <source>
        <dbReference type="EMBL" id="PZG52081.1"/>
    </source>
</evidence>
<protein>
    <recommendedName>
        <fullName evidence="4">Histidine kinase</fullName>
    </recommendedName>
</protein>
<keyword evidence="1" id="KW-1133">Transmembrane helix</keyword>
<feature type="transmembrane region" description="Helical" evidence="1">
    <location>
        <begin position="6"/>
        <end position="29"/>
    </location>
</feature>
<keyword evidence="1" id="KW-0812">Transmembrane</keyword>
<comment type="caution">
    <text evidence="2">The sequence shown here is derived from an EMBL/GenBank/DDBJ whole genome shotgun (WGS) entry which is preliminary data.</text>
</comment>
<evidence type="ECO:0008006" key="4">
    <source>
        <dbReference type="Google" id="ProtNLM"/>
    </source>
</evidence>
<sequence length="78" mass="8891">MPYLIGYLVIAGSVLLFLDLQGLAAVAAFERRPALRCLGPTRQEYELRIARLSESRADILTTVHEERRRIERDLHDGV</sequence>
<evidence type="ECO:0000256" key="1">
    <source>
        <dbReference type="SAM" id="Phobius"/>
    </source>
</evidence>
<name>A0A2W2GUJ0_9ACTN</name>
<keyword evidence="3" id="KW-1185">Reference proteome</keyword>
<evidence type="ECO:0000313" key="3">
    <source>
        <dbReference type="Proteomes" id="UP000248544"/>
    </source>
</evidence>
<organism evidence="2 3">
    <name type="scientific">Spongiactinospora gelatinilytica</name>
    <dbReference type="NCBI Taxonomy" id="2666298"/>
    <lineage>
        <taxon>Bacteria</taxon>
        <taxon>Bacillati</taxon>
        <taxon>Actinomycetota</taxon>
        <taxon>Actinomycetes</taxon>
        <taxon>Streptosporangiales</taxon>
        <taxon>Streptosporangiaceae</taxon>
        <taxon>Spongiactinospora</taxon>
    </lineage>
</organism>
<reference evidence="2 3" key="1">
    <citation type="submission" date="2018-01" db="EMBL/GenBank/DDBJ databases">
        <title>Draft genome sequence of Sphaerisporangium sp. 7K107.</title>
        <authorList>
            <person name="Sahin N."/>
            <person name="Saygin H."/>
            <person name="Ay H."/>
        </authorList>
    </citation>
    <scope>NUCLEOTIDE SEQUENCE [LARGE SCALE GENOMIC DNA]</scope>
    <source>
        <strain evidence="2 3">7K107</strain>
    </source>
</reference>
<accession>A0A2W2GUJ0</accession>